<feature type="domain" description="CopG-like ribbon-helix-helix" evidence="1">
    <location>
        <begin position="22"/>
        <end position="48"/>
    </location>
</feature>
<dbReference type="SUPFAM" id="SSF47598">
    <property type="entry name" value="Ribbon-helix-helix"/>
    <property type="match status" value="1"/>
</dbReference>
<reference evidence="3" key="1">
    <citation type="journal article" date="2020" name="ISME J.">
        <title>Comparative genomics reveals insights into cyanobacterial evolution and habitat adaptation.</title>
        <authorList>
            <person name="Chen M.Y."/>
            <person name="Teng W.K."/>
            <person name="Zhao L."/>
            <person name="Hu C.X."/>
            <person name="Zhou Y.K."/>
            <person name="Han B.P."/>
            <person name="Song L.R."/>
            <person name="Shu W.S."/>
        </authorList>
    </citation>
    <scope>NUCLEOTIDE SEQUENCE [LARGE SCALE GENOMIC DNA]</scope>
    <source>
        <strain evidence="3">FACHB-251</strain>
    </source>
</reference>
<sequence>MSNDVRTEKINFTCDPETKQYLRIWAARESRTLSNLVEKLVVEAIEQDKKNQTK</sequence>
<accession>A0A926WMR9</accession>
<name>A0A926WMR9_9NOST</name>
<dbReference type="Pfam" id="PF07878">
    <property type="entry name" value="RHH_5"/>
    <property type="match status" value="1"/>
</dbReference>
<dbReference type="AlphaFoldDB" id="A0A926WMR9"/>
<dbReference type="EMBL" id="JACJQU010000033">
    <property type="protein sequence ID" value="MBD2296860.1"/>
    <property type="molecule type" value="Genomic_DNA"/>
</dbReference>
<dbReference type="Proteomes" id="UP000662185">
    <property type="component" value="Unassembled WGS sequence"/>
</dbReference>
<gene>
    <name evidence="2" type="ORF">H6G06_26135</name>
</gene>
<dbReference type="InterPro" id="IPR012869">
    <property type="entry name" value="RHH_5"/>
</dbReference>
<proteinExistence type="predicted"/>
<keyword evidence="3" id="KW-1185">Reference proteome</keyword>
<evidence type="ECO:0000313" key="3">
    <source>
        <dbReference type="Proteomes" id="UP000662185"/>
    </source>
</evidence>
<protein>
    <recommendedName>
        <fullName evidence="1">CopG-like ribbon-helix-helix domain-containing protein</fullName>
    </recommendedName>
</protein>
<evidence type="ECO:0000259" key="1">
    <source>
        <dbReference type="Pfam" id="PF07878"/>
    </source>
</evidence>
<evidence type="ECO:0000313" key="2">
    <source>
        <dbReference type="EMBL" id="MBD2296860.1"/>
    </source>
</evidence>
<dbReference type="GO" id="GO:0006355">
    <property type="term" value="P:regulation of DNA-templated transcription"/>
    <property type="evidence" value="ECO:0007669"/>
    <property type="project" value="InterPro"/>
</dbReference>
<dbReference type="InterPro" id="IPR010985">
    <property type="entry name" value="Ribbon_hlx_hlx"/>
</dbReference>
<organism evidence="2 3">
    <name type="scientific">Anabaena sphaerica FACHB-251</name>
    <dbReference type="NCBI Taxonomy" id="2692883"/>
    <lineage>
        <taxon>Bacteria</taxon>
        <taxon>Bacillati</taxon>
        <taxon>Cyanobacteriota</taxon>
        <taxon>Cyanophyceae</taxon>
        <taxon>Nostocales</taxon>
        <taxon>Nostocaceae</taxon>
        <taxon>Anabaena</taxon>
    </lineage>
</organism>
<comment type="caution">
    <text evidence="2">The sequence shown here is derived from an EMBL/GenBank/DDBJ whole genome shotgun (WGS) entry which is preliminary data.</text>
</comment>